<evidence type="ECO:0000256" key="9">
    <source>
        <dbReference type="PIRSR" id="PIRSR001084-1"/>
    </source>
</evidence>
<dbReference type="GO" id="GO:0046872">
    <property type="term" value="F:metal ion binding"/>
    <property type="evidence" value="ECO:0007669"/>
    <property type="project" value="UniProtKB-KW"/>
</dbReference>
<feature type="binding site" evidence="10">
    <location>
        <position position="192"/>
    </location>
    <ligand>
        <name>substrate</name>
    </ligand>
</feature>
<keyword evidence="6" id="KW-0862">Zinc</keyword>
<dbReference type="PROSITE" id="PS51257">
    <property type="entry name" value="PROKAR_LIPOPROTEIN"/>
    <property type="match status" value="1"/>
</dbReference>
<evidence type="ECO:0000256" key="7">
    <source>
        <dbReference type="ARBA" id="ARBA00023295"/>
    </source>
</evidence>
<evidence type="ECO:0000259" key="12">
    <source>
        <dbReference type="Pfam" id="PF02449"/>
    </source>
</evidence>
<name>A0A4R6YU48_9GAMM</name>
<dbReference type="InterPro" id="IPR003476">
    <property type="entry name" value="Glyco_hydro_42"/>
</dbReference>
<dbReference type="Gene3D" id="3.40.50.880">
    <property type="match status" value="1"/>
</dbReference>
<proteinExistence type="inferred from homology"/>
<dbReference type="GO" id="GO:0004565">
    <property type="term" value="F:beta-galactosidase activity"/>
    <property type="evidence" value="ECO:0007669"/>
    <property type="project" value="UniProtKB-EC"/>
</dbReference>
<evidence type="ECO:0000256" key="2">
    <source>
        <dbReference type="ARBA" id="ARBA00005940"/>
    </source>
</evidence>
<dbReference type="EMBL" id="SNZH01000009">
    <property type="protein sequence ID" value="TDR42036.1"/>
    <property type="molecule type" value="Genomic_DNA"/>
</dbReference>
<evidence type="ECO:0000256" key="5">
    <source>
        <dbReference type="ARBA" id="ARBA00022801"/>
    </source>
</evidence>
<dbReference type="SUPFAM" id="SSF51445">
    <property type="entry name" value="(Trans)glycosidases"/>
    <property type="match status" value="1"/>
</dbReference>
<gene>
    <name evidence="14" type="ORF">DFR29_10992</name>
</gene>
<comment type="caution">
    <text evidence="14">The sequence shown here is derived from an EMBL/GenBank/DDBJ whole genome shotgun (WGS) entry which is preliminary data.</text>
</comment>
<dbReference type="Proteomes" id="UP000295293">
    <property type="component" value="Unassembled WGS sequence"/>
</dbReference>
<sequence>MRVFSGVVRFIIHMFLLAAAACAAAGTAPQGNTQGPAANRIDLDTALPASHMSVGVFYYPEQWPQQQWSRDLGNIAKLGFEFTHFGEFAWTYFEPEEGRFDFAWLDKAIDLAHRAGLKVILCTPSAAVPAWMGERYPEVYRVDERGQRHEHGIRADLSLANPRYRDFVNRMVKALGERYGHDKRVWGWQLDNEPGSFADYSPSAQQAFRRWLRQRYASIDALNEAWAGSFWSTRYAHFDQVRLPNPTLAAEDKLSPHALLDLARFQADTTAQFLDGQAALLRERSRDQWITTNYTNVTTGTDPRRAKELDFSTFTLYPVAGANILGGDSYKIGNPTRLMEAIGYYGSLGRRFGLMELQPGQVNWSEITPQPARGAIRMWMWHAYAGGVSLLGTYRYRHPLRGSEMYHEGIVGTDGVTLSRSGKEFTDALREVGKLTTKAAPRPLPARLAARKTGLLWSHDVYWDLEIQRQTTKWQTWAHRNLYSQAIKSTGAPLQFVSETDRFADYPFLVAPAYQMVSTELVQKWRSYVEGGGHLILTPRSGHKDAKGHFPEAPLGSLVAGLVGADIEGFDVLPDGVAATVTMGGRSHTWQRWADLLAPRQGSEVLARYAGGDHAGKAAAVTRRLGRGSVTYIGVWTDDGVLERTLLREVYRRAGVAIEDLPPGTYLEWRDGLYIAVNYNPAPSRLTLPQNAKILLGSNPLAPAQVLVWEEATP</sequence>
<dbReference type="PANTHER" id="PTHR36447:SF2">
    <property type="entry name" value="BETA-GALACTOSIDASE YESZ"/>
    <property type="match status" value="1"/>
</dbReference>
<feature type="active site" description="Nucleophile" evidence="9">
    <location>
        <position position="356"/>
    </location>
</feature>
<dbReference type="PANTHER" id="PTHR36447">
    <property type="entry name" value="BETA-GALACTOSIDASE GANA"/>
    <property type="match status" value="1"/>
</dbReference>
<keyword evidence="5 8" id="KW-0378">Hydrolase</keyword>
<evidence type="ECO:0000259" key="13">
    <source>
        <dbReference type="Pfam" id="PF08532"/>
    </source>
</evidence>
<dbReference type="Gene3D" id="2.60.40.1180">
    <property type="entry name" value="Golgi alpha-mannosidase II"/>
    <property type="match status" value="1"/>
</dbReference>
<dbReference type="InterPro" id="IPR013529">
    <property type="entry name" value="Glyco_hydro_42_N"/>
</dbReference>
<keyword evidence="15" id="KW-1185">Reference proteome</keyword>
<evidence type="ECO:0000313" key="14">
    <source>
        <dbReference type="EMBL" id="TDR42036.1"/>
    </source>
</evidence>
<evidence type="ECO:0000313" key="15">
    <source>
        <dbReference type="Proteomes" id="UP000295293"/>
    </source>
</evidence>
<dbReference type="CDD" id="cd03143">
    <property type="entry name" value="A4_beta-galactosidase_middle_domain"/>
    <property type="match status" value="1"/>
</dbReference>
<comment type="similarity">
    <text evidence="2 8">Belongs to the glycosyl hydrolase 42 family.</text>
</comment>
<feature type="chain" id="PRO_5020432305" description="Beta-galactosidase" evidence="11">
    <location>
        <begin position="21"/>
        <end position="714"/>
    </location>
</feature>
<feature type="binding site" evidence="10">
    <location>
        <position position="364"/>
    </location>
    <ligand>
        <name>substrate</name>
    </ligand>
</feature>
<dbReference type="GO" id="GO:0009341">
    <property type="term" value="C:beta-galactosidase complex"/>
    <property type="evidence" value="ECO:0007669"/>
    <property type="project" value="InterPro"/>
</dbReference>
<reference evidence="14 15" key="1">
    <citation type="submission" date="2019-03" db="EMBL/GenBank/DDBJ databases">
        <title>Genomic Encyclopedia of Type Strains, Phase IV (KMG-IV): sequencing the most valuable type-strain genomes for metagenomic binning, comparative biology and taxonomic classification.</title>
        <authorList>
            <person name="Goeker M."/>
        </authorList>
    </citation>
    <scope>NUCLEOTIDE SEQUENCE [LARGE SCALE GENOMIC DNA]</scope>
    <source>
        <strain evidence="14 15">DSM 21667</strain>
    </source>
</reference>
<dbReference type="InterPro" id="IPR029062">
    <property type="entry name" value="Class_I_gatase-like"/>
</dbReference>
<evidence type="ECO:0000256" key="11">
    <source>
        <dbReference type="SAM" id="SignalP"/>
    </source>
</evidence>
<dbReference type="Pfam" id="PF02449">
    <property type="entry name" value="Glyco_hydro_42"/>
    <property type="match status" value="1"/>
</dbReference>
<evidence type="ECO:0000256" key="3">
    <source>
        <dbReference type="ARBA" id="ARBA00012756"/>
    </source>
</evidence>
<protein>
    <recommendedName>
        <fullName evidence="3 8">Beta-galactosidase</fullName>
        <shortName evidence="8">Beta-gal</shortName>
        <ecNumber evidence="3 8">3.2.1.23</ecNumber>
    </recommendedName>
</protein>
<dbReference type="EC" id="3.2.1.23" evidence="3 8"/>
<dbReference type="Gene3D" id="3.20.20.80">
    <property type="entry name" value="Glycosidases"/>
    <property type="match status" value="1"/>
</dbReference>
<dbReference type="InterPro" id="IPR013780">
    <property type="entry name" value="Glyco_hydro_b"/>
</dbReference>
<accession>A0A4R6YU48</accession>
<feature type="binding site" evidence="10">
    <location>
        <position position="154"/>
    </location>
    <ligand>
        <name>substrate</name>
    </ligand>
</feature>
<evidence type="ECO:0000256" key="8">
    <source>
        <dbReference type="PIRNR" id="PIRNR001084"/>
    </source>
</evidence>
<dbReference type="InterPro" id="IPR013738">
    <property type="entry name" value="Beta_galactosidase_Trimer"/>
</dbReference>
<dbReference type="Pfam" id="PF08532">
    <property type="entry name" value="Glyco_hydro_42M"/>
    <property type="match status" value="1"/>
</dbReference>
<feature type="signal peptide" evidence="11">
    <location>
        <begin position="1"/>
        <end position="20"/>
    </location>
</feature>
<dbReference type="PIRSF" id="PIRSF001084">
    <property type="entry name" value="B-galactosidase"/>
    <property type="match status" value="1"/>
</dbReference>
<organism evidence="14 15">
    <name type="scientific">Tahibacter aquaticus</name>
    <dbReference type="NCBI Taxonomy" id="520092"/>
    <lineage>
        <taxon>Bacteria</taxon>
        <taxon>Pseudomonadati</taxon>
        <taxon>Pseudomonadota</taxon>
        <taxon>Gammaproteobacteria</taxon>
        <taxon>Lysobacterales</taxon>
        <taxon>Rhodanobacteraceae</taxon>
        <taxon>Tahibacter</taxon>
    </lineage>
</organism>
<dbReference type="InterPro" id="IPR017853">
    <property type="entry name" value="GH"/>
</dbReference>
<evidence type="ECO:0000256" key="4">
    <source>
        <dbReference type="ARBA" id="ARBA00022723"/>
    </source>
</evidence>
<keyword evidence="4" id="KW-0479">Metal-binding</keyword>
<dbReference type="GO" id="GO:0005975">
    <property type="term" value="P:carbohydrate metabolic process"/>
    <property type="evidence" value="ECO:0007669"/>
    <property type="project" value="InterPro"/>
</dbReference>
<evidence type="ECO:0000256" key="6">
    <source>
        <dbReference type="ARBA" id="ARBA00022833"/>
    </source>
</evidence>
<dbReference type="AlphaFoldDB" id="A0A4R6YU48"/>
<keyword evidence="11" id="KW-0732">Signal</keyword>
<feature type="domain" description="Beta-galactosidase trimerisation" evidence="13">
    <location>
        <begin position="452"/>
        <end position="655"/>
    </location>
</feature>
<comment type="catalytic activity">
    <reaction evidence="1 8">
        <text>Hydrolysis of terminal non-reducing beta-D-galactose residues in beta-D-galactosides.</text>
        <dbReference type="EC" id="3.2.1.23"/>
    </reaction>
</comment>
<dbReference type="SUPFAM" id="SSF52317">
    <property type="entry name" value="Class I glutamine amidotransferase-like"/>
    <property type="match status" value="1"/>
</dbReference>
<keyword evidence="7 8" id="KW-0326">Glycosidase</keyword>
<feature type="active site" description="Proton donor" evidence="9">
    <location>
        <position position="193"/>
    </location>
</feature>
<feature type="domain" description="Glycoside hydrolase family 42 N-terminal" evidence="12">
    <location>
        <begin position="58"/>
        <end position="433"/>
    </location>
</feature>
<evidence type="ECO:0000256" key="1">
    <source>
        <dbReference type="ARBA" id="ARBA00001412"/>
    </source>
</evidence>
<evidence type="ECO:0000256" key="10">
    <source>
        <dbReference type="PIRSR" id="PIRSR001084-2"/>
    </source>
</evidence>
<dbReference type="SUPFAM" id="SSF51011">
    <property type="entry name" value="Glycosyl hydrolase domain"/>
    <property type="match status" value="1"/>
</dbReference>